<dbReference type="EMBL" id="WUAV01000002">
    <property type="protein sequence ID" value="KAF1768079.1"/>
    <property type="molecule type" value="Genomic_DNA"/>
</dbReference>
<sequence length="1004" mass="109981">MLKLAAFVIFVIGSVYGQAFTCPTSSITVATSTGNLPTGATNVTTVPTGTNCSFVFDIPNNYVLLLKFSIDFQSDDDYVFIYDNNDRHKYYMTNPGYAYYDSPLYMPARSAQVRVVGVSGNSRFFMSYQYQSLSGYQQITKNTGDAFSLTTTTDYVYFTITASTANDQVVPNFAQTAGASLDPYLHDIFVYDGDNINTATFLGNLDDIGSTLTVSSGRSLSFVNPYGETSDPSAWFLGNDASAVQGYNKYFALLATSQTIISGSLSDVSEFGAAYTFICVDCPTFYWTVMQFDMSITANRGYISFQGQTPTQKREKLVRYDPSTYSQNYLPQILPTNTFTINLFMARVIFNVTTTNGAANFHIPYDGRQGYIFSPNLWSGASNSYQYELRDDSALFNYTLNFDKMSFASVNDQLTLKIGSGTGAPTVDKQYPRDTFGTNITASGNYMQIGLAASDQSDIRLSYQMTQSSASICPTTPINATWFSGNLPIGATNITTIPAGTNCSFMFDIPNNYVILLKLSIDFQSDDDYVYIYDNYDNHKYYMLHPGYAYYDSPLFMPARSASVRIYSASGKTRFMLSYAYKSLSSYQQVTKNTGEYFPLSSVTGNSYYTISSVSDQVVASTAQTISAPTDGYLHDVFVYDGDNINTANFLGNLDSLVNGRVPSTGRSISLVNLYNSAPPSYFLGNDASTVEGLNKFFTIIVNSQSTVTASMSDTTEFGAAFTFICLNCSTFWWTQMQFDSMFTTASRGYISFQGQTPTHRREKLIRYDPPTFSSNYLPQILPTDIFTINLFKARVLFNMTTSASVANYNQAYNGRKGYIFAPALWTSGGNNFAFDFRDDTQQYNYTLNFNTMSFPVNGDILTLKIGPSSGAPTVDNQYPRDQFGSGVVSANGNYMQVGLTASSAADVRLSFEISPPGTAVPTTTTTQAVPVVTTAKVTVPVVTTVTSTSAPPPPQSSSSSTVTPSGSTTTVATTQTATVQTTTKGAMNKGFSAFLMIVFVALF</sequence>
<evidence type="ECO:0000313" key="5">
    <source>
        <dbReference type="Proteomes" id="UP000483820"/>
    </source>
</evidence>
<organism evidence="4 5">
    <name type="scientific">Caenorhabditis remanei</name>
    <name type="common">Caenorhabditis vulgaris</name>
    <dbReference type="NCBI Taxonomy" id="31234"/>
    <lineage>
        <taxon>Eukaryota</taxon>
        <taxon>Metazoa</taxon>
        <taxon>Ecdysozoa</taxon>
        <taxon>Nematoda</taxon>
        <taxon>Chromadorea</taxon>
        <taxon>Rhabditida</taxon>
        <taxon>Rhabditina</taxon>
        <taxon>Rhabditomorpha</taxon>
        <taxon>Rhabditoidea</taxon>
        <taxon>Rhabditidae</taxon>
        <taxon>Peloderinae</taxon>
        <taxon>Caenorhabditis</taxon>
    </lineage>
</organism>
<dbReference type="GO" id="GO:0045121">
    <property type="term" value="C:membrane raft"/>
    <property type="evidence" value="ECO:0007669"/>
    <property type="project" value="TreeGrafter"/>
</dbReference>
<name>A0A6A5HKP6_CAERE</name>
<protein>
    <recommendedName>
        <fullName evidence="3">CUB-like domain-containing protein</fullName>
    </recommendedName>
</protein>
<proteinExistence type="predicted"/>
<evidence type="ECO:0000256" key="2">
    <source>
        <dbReference type="SAM" id="SignalP"/>
    </source>
</evidence>
<dbReference type="PANTHER" id="PTHR21447">
    <property type="entry name" value="RING-TYPE DOMAIN-CONTAINING PROTEIN-RELATED"/>
    <property type="match status" value="1"/>
</dbReference>
<dbReference type="RefSeq" id="XP_003105727.2">
    <property type="nucleotide sequence ID" value="XM_003105679.2"/>
</dbReference>
<dbReference type="InterPro" id="IPR003366">
    <property type="entry name" value="CUB-like_dom"/>
</dbReference>
<dbReference type="PANTHER" id="PTHR21447:SF7">
    <property type="entry name" value="CUB-LIKE DOMAIN-CONTAINING PROTEIN"/>
    <property type="match status" value="1"/>
</dbReference>
<dbReference type="GO" id="GO:0045087">
    <property type="term" value="P:innate immune response"/>
    <property type="evidence" value="ECO:0007669"/>
    <property type="project" value="TreeGrafter"/>
</dbReference>
<gene>
    <name evidence="4" type="ORF">GCK72_008040</name>
</gene>
<dbReference type="AlphaFoldDB" id="A0A6A5HKP6"/>
<dbReference type="CTD" id="9817480"/>
<dbReference type="KEGG" id="crq:GCK72_008040"/>
<keyword evidence="2" id="KW-0732">Signal</keyword>
<accession>A0A6A5HKP6</accession>
<dbReference type="GeneID" id="9817480"/>
<comment type="caution">
    <text evidence="4">The sequence shown here is derived from an EMBL/GenBank/DDBJ whole genome shotgun (WGS) entry which is preliminary data.</text>
</comment>
<dbReference type="Proteomes" id="UP000483820">
    <property type="component" value="Chromosome II"/>
</dbReference>
<evidence type="ECO:0000259" key="3">
    <source>
        <dbReference type="Pfam" id="PF02408"/>
    </source>
</evidence>
<feature type="compositionally biased region" description="Low complexity" evidence="1">
    <location>
        <begin position="957"/>
        <end position="974"/>
    </location>
</feature>
<evidence type="ECO:0000256" key="1">
    <source>
        <dbReference type="SAM" id="MobiDB-lite"/>
    </source>
</evidence>
<feature type="region of interest" description="Disordered" evidence="1">
    <location>
        <begin position="946"/>
        <end position="974"/>
    </location>
</feature>
<dbReference type="Pfam" id="PF02408">
    <property type="entry name" value="CUB_2"/>
    <property type="match status" value="2"/>
</dbReference>
<evidence type="ECO:0000313" key="4">
    <source>
        <dbReference type="EMBL" id="KAF1768079.1"/>
    </source>
</evidence>
<feature type="domain" description="CUB-like" evidence="3">
    <location>
        <begin position="19"/>
        <end position="133"/>
    </location>
</feature>
<feature type="domain" description="CUB-like" evidence="3">
    <location>
        <begin position="475"/>
        <end position="584"/>
    </location>
</feature>
<feature type="signal peptide" evidence="2">
    <location>
        <begin position="1"/>
        <end position="17"/>
    </location>
</feature>
<reference evidence="4 5" key="1">
    <citation type="submission" date="2019-12" db="EMBL/GenBank/DDBJ databases">
        <title>Chromosome-level assembly of the Caenorhabditis remanei genome.</title>
        <authorList>
            <person name="Teterina A.A."/>
            <person name="Willis J.H."/>
            <person name="Phillips P.C."/>
        </authorList>
    </citation>
    <scope>NUCLEOTIDE SEQUENCE [LARGE SCALE GENOMIC DNA]</scope>
    <source>
        <strain evidence="4 5">PX506</strain>
        <tissue evidence="4">Whole organism</tissue>
    </source>
</reference>
<feature type="chain" id="PRO_5025355760" description="CUB-like domain-containing protein" evidence="2">
    <location>
        <begin position="18"/>
        <end position="1004"/>
    </location>
</feature>